<evidence type="ECO:0000256" key="1">
    <source>
        <dbReference type="ARBA" id="ARBA00004429"/>
    </source>
</evidence>
<reference evidence="10" key="1">
    <citation type="submission" date="2016-10" db="EMBL/GenBank/DDBJ databases">
        <authorList>
            <person name="Varghese N."/>
            <person name="Submissions S."/>
        </authorList>
    </citation>
    <scope>NUCLEOTIDE SEQUENCE [LARGE SCALE GENOMIC DNA]</scope>
    <source>
        <strain evidence="10">DSM 100420</strain>
    </source>
</reference>
<dbReference type="InterPro" id="IPR027463">
    <property type="entry name" value="AcrB_DN_DC_subdom"/>
</dbReference>
<dbReference type="PANTHER" id="PTHR32063">
    <property type="match status" value="1"/>
</dbReference>
<dbReference type="PRINTS" id="PR00702">
    <property type="entry name" value="ACRIFLAVINRP"/>
</dbReference>
<dbReference type="GO" id="GO:0042910">
    <property type="term" value="F:xenobiotic transmembrane transporter activity"/>
    <property type="evidence" value="ECO:0007669"/>
    <property type="project" value="TreeGrafter"/>
</dbReference>
<keyword evidence="6 8" id="KW-1133">Transmembrane helix</keyword>
<sequence length="1031" mass="109184">MSQTKSPGTALFVRRPILAFVLNALIILAGVAALFGAEIRELPNVDRPVITITTPFPGASPEAVDQELTGRIEGAVGRVTGVRSISSNSRFGRSRVTVEFNDSVDIDVAATDVRDAVARIVNQLPEAADQPEIVKADANAQPVMRIAVTSPSRSPQDLTAIVEDRVEDRLISVEGVADLQIYGDREPIFRIDINQLELASRGLTLADMQQVLAGVSLDAPAGDLAGDRQSINVRTTATVATAEAFEALEITESVKVGDVARVTLGPAPGETVLRANGQQGLGIGIIRQATSNTLEISTDVREVVAELSESLPDDITIAVTSDDATFISGSIKEVVKTLGFAILIVVAVIFLFLRNVRATLIPALTLPVALVGTLAAIYLVGFSINILTLLALVLATGMVVDDAIVVLENIVRQRAAGMGPRAAAVKGTAQVFFAVVTTTATLAAVFIPLSFLPGQAGGLFREFGFTLAMAVLLSSVVALSLCPVLASRLLAKAPDPNPRGPMIWLGGKLLRFYEATLRGALAIPFVIVLVSAFVAATATMMAGTIRQELTPPEDRAVALLSVTAPQGVSREYTQGKMQQIEDLITPLQERGEITNIFSISGFGADNRGFMVFTLANWADRTRGQQEIVGEINGKLRSVIGVRAFAIQPNSLGIRGAGRGLSFGITGSSYDQLSEVAETMVDRLNEIPGMGQVRLEYERTQPQLFVEIDRALAADLDIDITGLGQALQALLDGRTVGSVFIDDKSFDVKMLSTSNPINDPGDLQNVFVQSGTGQMVPMSSFVTLEERAVAPELDREGQNRSVEVTAGLTPELSLGDALVQVQQIGAEVLADENRIVPLAEAAALDQTNAGLLLTFGFAILVVFLVLSAQFESFISAVVVMATVPLGLACAMFALLMTGQSLNVYSQIGLVILIGIMAKNGILIVEFANQLRDKGQDVHSAITDACSIRLRPVMMTMTSTVLGGVPLVLSTGAGAEAREALGWVIVGGLGLATLFTLYLTPVAYALLARFSPPKAQEEARLQDELREAEAQGG</sequence>
<keyword evidence="4" id="KW-0997">Cell inner membrane</keyword>
<feature type="transmembrane region" description="Helical" evidence="8">
    <location>
        <begin position="906"/>
        <end position="927"/>
    </location>
</feature>
<evidence type="ECO:0000256" key="4">
    <source>
        <dbReference type="ARBA" id="ARBA00022519"/>
    </source>
</evidence>
<evidence type="ECO:0000256" key="8">
    <source>
        <dbReference type="SAM" id="Phobius"/>
    </source>
</evidence>
<accession>A0A1H3TVQ9</accession>
<dbReference type="GO" id="GO:0005886">
    <property type="term" value="C:plasma membrane"/>
    <property type="evidence" value="ECO:0007669"/>
    <property type="project" value="UniProtKB-SubCell"/>
</dbReference>
<dbReference type="SUPFAM" id="SSF82693">
    <property type="entry name" value="Multidrug efflux transporter AcrB pore domain, PN1, PN2, PC1 and PC2 subdomains"/>
    <property type="match status" value="4"/>
</dbReference>
<gene>
    <name evidence="9" type="ORF">SAMN05444004_12021</name>
</gene>
<dbReference type="EMBL" id="FNPX01000020">
    <property type="protein sequence ID" value="SDZ54304.1"/>
    <property type="molecule type" value="Genomic_DNA"/>
</dbReference>
<dbReference type="FunFam" id="1.20.1640.10:FF:000001">
    <property type="entry name" value="Efflux pump membrane transporter"/>
    <property type="match status" value="1"/>
</dbReference>
<feature type="transmembrane region" description="Helical" evidence="8">
    <location>
        <begin position="360"/>
        <end position="380"/>
    </location>
</feature>
<feature type="transmembrane region" description="Helical" evidence="8">
    <location>
        <begin position="463"/>
        <end position="486"/>
    </location>
</feature>
<feature type="transmembrane region" description="Helical" evidence="8">
    <location>
        <begin position="520"/>
        <end position="542"/>
    </location>
</feature>
<dbReference type="PANTHER" id="PTHR32063:SF14">
    <property type="entry name" value="BLL4319 PROTEIN"/>
    <property type="match status" value="1"/>
</dbReference>
<dbReference type="Gene3D" id="3.30.2090.10">
    <property type="entry name" value="Multidrug efflux transporter AcrB TolC docking domain, DN and DC subdomains"/>
    <property type="match status" value="2"/>
</dbReference>
<keyword evidence="5 8" id="KW-0812">Transmembrane</keyword>
<dbReference type="SUPFAM" id="SSF82866">
    <property type="entry name" value="Multidrug efflux transporter AcrB transmembrane domain"/>
    <property type="match status" value="2"/>
</dbReference>
<keyword evidence="7 8" id="KW-0472">Membrane</keyword>
<dbReference type="Gene3D" id="3.30.70.1320">
    <property type="entry name" value="Multidrug efflux transporter AcrB pore domain like"/>
    <property type="match status" value="1"/>
</dbReference>
<dbReference type="InterPro" id="IPR001036">
    <property type="entry name" value="Acrflvin-R"/>
</dbReference>
<dbReference type="OrthoDB" id="174266at2"/>
<dbReference type="Gene3D" id="3.30.70.1440">
    <property type="entry name" value="Multidrug efflux transporter AcrB pore domain"/>
    <property type="match status" value="1"/>
</dbReference>
<evidence type="ECO:0000313" key="10">
    <source>
        <dbReference type="Proteomes" id="UP000198914"/>
    </source>
</evidence>
<feature type="transmembrane region" description="Helical" evidence="8">
    <location>
        <begin position="334"/>
        <end position="353"/>
    </location>
</feature>
<dbReference type="AlphaFoldDB" id="A0A1H3TVQ9"/>
<keyword evidence="10" id="KW-1185">Reference proteome</keyword>
<name>A0A1H3TVQ9_9RHOB</name>
<keyword evidence="3" id="KW-1003">Cell membrane</keyword>
<feature type="transmembrane region" description="Helical" evidence="8">
    <location>
        <begin position="431"/>
        <end position="451"/>
    </location>
</feature>
<keyword evidence="2" id="KW-0813">Transport</keyword>
<evidence type="ECO:0000256" key="3">
    <source>
        <dbReference type="ARBA" id="ARBA00022475"/>
    </source>
</evidence>
<feature type="transmembrane region" description="Helical" evidence="8">
    <location>
        <begin position="979"/>
        <end position="1005"/>
    </location>
</feature>
<feature type="transmembrane region" description="Helical" evidence="8">
    <location>
        <begin position="948"/>
        <end position="967"/>
    </location>
</feature>
<evidence type="ECO:0000256" key="5">
    <source>
        <dbReference type="ARBA" id="ARBA00022692"/>
    </source>
</evidence>
<dbReference type="Gene3D" id="1.20.1640.10">
    <property type="entry name" value="Multidrug efflux transporter AcrB transmembrane domain"/>
    <property type="match status" value="2"/>
</dbReference>
<organism evidence="9 10">
    <name type="scientific">Jannaschia faecimaris</name>
    <dbReference type="NCBI Taxonomy" id="1244108"/>
    <lineage>
        <taxon>Bacteria</taxon>
        <taxon>Pseudomonadati</taxon>
        <taxon>Pseudomonadota</taxon>
        <taxon>Alphaproteobacteria</taxon>
        <taxon>Rhodobacterales</taxon>
        <taxon>Roseobacteraceae</taxon>
        <taxon>Jannaschia</taxon>
    </lineage>
</organism>
<dbReference type="STRING" id="1244108.SAMN05444004_12021"/>
<dbReference type="Gene3D" id="3.30.70.1430">
    <property type="entry name" value="Multidrug efflux transporter AcrB pore domain"/>
    <property type="match status" value="2"/>
</dbReference>
<protein>
    <submittedName>
        <fullName evidence="9">Hydrophobic/amphiphilic exporter-1, HAE1 family</fullName>
    </submittedName>
</protein>
<dbReference type="Proteomes" id="UP000198914">
    <property type="component" value="Unassembled WGS sequence"/>
</dbReference>
<dbReference type="GO" id="GO:0046872">
    <property type="term" value="F:metal ion binding"/>
    <property type="evidence" value="ECO:0007669"/>
    <property type="project" value="InterPro"/>
</dbReference>
<evidence type="ECO:0000256" key="6">
    <source>
        <dbReference type="ARBA" id="ARBA00022989"/>
    </source>
</evidence>
<dbReference type="Pfam" id="PF00873">
    <property type="entry name" value="ACR_tran"/>
    <property type="match status" value="1"/>
</dbReference>
<evidence type="ECO:0000256" key="7">
    <source>
        <dbReference type="ARBA" id="ARBA00023136"/>
    </source>
</evidence>
<proteinExistence type="predicted"/>
<feature type="transmembrane region" description="Helical" evidence="8">
    <location>
        <begin position="386"/>
        <end position="411"/>
    </location>
</feature>
<evidence type="ECO:0000256" key="2">
    <source>
        <dbReference type="ARBA" id="ARBA00022448"/>
    </source>
</evidence>
<dbReference type="SUPFAM" id="SSF82714">
    <property type="entry name" value="Multidrug efflux transporter AcrB TolC docking domain, DN and DC subdomains"/>
    <property type="match status" value="2"/>
</dbReference>
<feature type="transmembrane region" description="Helical" evidence="8">
    <location>
        <begin position="848"/>
        <end position="865"/>
    </location>
</feature>
<evidence type="ECO:0000313" key="9">
    <source>
        <dbReference type="EMBL" id="SDZ54304.1"/>
    </source>
</evidence>
<dbReference type="RefSeq" id="WP_092647594.1">
    <property type="nucleotide sequence ID" value="NZ_FNPX01000020.1"/>
</dbReference>
<dbReference type="InterPro" id="IPR006121">
    <property type="entry name" value="HMA_dom"/>
</dbReference>
<dbReference type="CDD" id="cd00371">
    <property type="entry name" value="HMA"/>
    <property type="match status" value="1"/>
</dbReference>
<feature type="transmembrane region" description="Helical" evidence="8">
    <location>
        <begin position="872"/>
        <end position="894"/>
    </location>
</feature>
<comment type="subcellular location">
    <subcellularLocation>
        <location evidence="1">Cell inner membrane</location>
        <topology evidence="1">Multi-pass membrane protein</topology>
    </subcellularLocation>
</comment>